<evidence type="ECO:0000256" key="1">
    <source>
        <dbReference type="ARBA" id="ARBA00001231"/>
    </source>
</evidence>
<dbReference type="Gene3D" id="1.10.10.60">
    <property type="entry name" value="Homeodomain-like"/>
    <property type="match status" value="1"/>
</dbReference>
<dbReference type="Pfam" id="PF14845">
    <property type="entry name" value="Glycohydro_20b2"/>
    <property type="match status" value="1"/>
</dbReference>
<keyword evidence="10 13" id="KW-0539">Nucleus</keyword>
<dbReference type="EnsemblMetazoa" id="RPRC003336-RA">
    <property type="protein sequence ID" value="RPRC003336-PA"/>
    <property type="gene ID" value="RPRC003336"/>
</dbReference>
<dbReference type="GO" id="GO:0016231">
    <property type="term" value="F:beta-N-acetylglucosaminidase activity"/>
    <property type="evidence" value="ECO:0007669"/>
    <property type="project" value="TreeGrafter"/>
</dbReference>
<dbReference type="VEuPathDB" id="VectorBase:RPRC003336"/>
<dbReference type="InterPro" id="IPR009057">
    <property type="entry name" value="Homeodomain-like_sf"/>
</dbReference>
<dbReference type="EMBL" id="ACPB03022325">
    <property type="status" value="NOT_ANNOTATED_CDS"/>
    <property type="molecule type" value="Genomic_DNA"/>
</dbReference>
<dbReference type="EMBL" id="ACPB03022326">
    <property type="status" value="NOT_ANNOTATED_CDS"/>
    <property type="molecule type" value="Genomic_DNA"/>
</dbReference>
<dbReference type="InterPro" id="IPR017853">
    <property type="entry name" value="GH"/>
</dbReference>
<evidence type="ECO:0000313" key="16">
    <source>
        <dbReference type="EnsemblMetazoa" id="RPRC003336-PA"/>
    </source>
</evidence>
<dbReference type="FunFam" id="1.10.10.60:FF:000291">
    <property type="entry name" value="ALX homeobox protein 1"/>
    <property type="match status" value="1"/>
</dbReference>
<evidence type="ECO:0000256" key="5">
    <source>
        <dbReference type="ARBA" id="ARBA00022729"/>
    </source>
</evidence>
<evidence type="ECO:0000256" key="2">
    <source>
        <dbReference type="ARBA" id="ARBA00004123"/>
    </source>
</evidence>
<keyword evidence="5" id="KW-0732">Signal</keyword>
<dbReference type="InterPro" id="IPR017970">
    <property type="entry name" value="Homeobox_CS"/>
</dbReference>
<keyword evidence="7 13" id="KW-0238">DNA-binding</keyword>
<dbReference type="GO" id="GO:0030203">
    <property type="term" value="P:glycosaminoglycan metabolic process"/>
    <property type="evidence" value="ECO:0007669"/>
    <property type="project" value="TreeGrafter"/>
</dbReference>
<dbReference type="PROSITE" id="PS00027">
    <property type="entry name" value="HOMEOBOX_1"/>
    <property type="match status" value="1"/>
</dbReference>
<evidence type="ECO:0000256" key="3">
    <source>
        <dbReference type="ARBA" id="ARBA00006285"/>
    </source>
</evidence>
<dbReference type="SUPFAM" id="SSF55545">
    <property type="entry name" value="beta-N-acetylhexosaminidase-like domain"/>
    <property type="match status" value="1"/>
</dbReference>
<keyword evidence="11" id="KW-0326">Glycosidase</keyword>
<evidence type="ECO:0000256" key="6">
    <source>
        <dbReference type="ARBA" id="ARBA00022801"/>
    </source>
</evidence>
<dbReference type="SUPFAM" id="SSF46689">
    <property type="entry name" value="Homeodomain-like"/>
    <property type="match status" value="1"/>
</dbReference>
<dbReference type="SMART" id="SM00389">
    <property type="entry name" value="HOX"/>
    <property type="match status" value="1"/>
</dbReference>
<keyword evidence="6" id="KW-0378">Hydrolase</keyword>
<dbReference type="PROSITE" id="PS50071">
    <property type="entry name" value="HOMEOBOX_2"/>
    <property type="match status" value="1"/>
</dbReference>
<dbReference type="Proteomes" id="UP000015103">
    <property type="component" value="Unassembled WGS sequence"/>
</dbReference>
<keyword evidence="9" id="KW-0325">Glycoprotein</keyword>
<evidence type="ECO:0000256" key="8">
    <source>
        <dbReference type="ARBA" id="ARBA00023155"/>
    </source>
</evidence>
<protein>
    <recommendedName>
        <fullName evidence="4">beta-N-acetylhexosaminidase</fullName>
        <ecNumber evidence="4">3.2.1.52</ecNumber>
    </recommendedName>
</protein>
<evidence type="ECO:0000256" key="9">
    <source>
        <dbReference type="ARBA" id="ARBA00023180"/>
    </source>
</evidence>
<dbReference type="OMA" id="STSYYNW"/>
<dbReference type="FunFam" id="3.20.20.80:FF:000063">
    <property type="entry name" value="Beta-hexosaminidase"/>
    <property type="match status" value="1"/>
</dbReference>
<dbReference type="AlphaFoldDB" id="T1HH13"/>
<comment type="subcellular location">
    <subcellularLocation>
        <location evidence="2 13 14">Nucleus</location>
    </subcellularLocation>
</comment>
<dbReference type="Pfam" id="PF00046">
    <property type="entry name" value="Homeodomain"/>
    <property type="match status" value="1"/>
</dbReference>
<organism evidence="16 17">
    <name type="scientific">Rhodnius prolixus</name>
    <name type="common">Triatomid bug</name>
    <dbReference type="NCBI Taxonomy" id="13249"/>
    <lineage>
        <taxon>Eukaryota</taxon>
        <taxon>Metazoa</taxon>
        <taxon>Ecdysozoa</taxon>
        <taxon>Arthropoda</taxon>
        <taxon>Hexapoda</taxon>
        <taxon>Insecta</taxon>
        <taxon>Pterygota</taxon>
        <taxon>Neoptera</taxon>
        <taxon>Paraneoptera</taxon>
        <taxon>Hemiptera</taxon>
        <taxon>Heteroptera</taxon>
        <taxon>Panheteroptera</taxon>
        <taxon>Cimicomorpha</taxon>
        <taxon>Reduviidae</taxon>
        <taxon>Triatominae</taxon>
        <taxon>Rhodnius</taxon>
    </lineage>
</organism>
<dbReference type="PANTHER" id="PTHR22600">
    <property type="entry name" value="BETA-HEXOSAMINIDASE"/>
    <property type="match status" value="1"/>
</dbReference>
<feature type="DNA-binding region" description="Homeobox" evidence="13">
    <location>
        <begin position="24"/>
        <end position="83"/>
    </location>
</feature>
<dbReference type="InterPro" id="IPR015883">
    <property type="entry name" value="Glyco_hydro_20_cat"/>
</dbReference>
<feature type="compositionally biased region" description="Low complexity" evidence="15">
    <location>
        <begin position="121"/>
        <end position="134"/>
    </location>
</feature>
<dbReference type="STRING" id="13249.T1HH13"/>
<evidence type="ECO:0000256" key="14">
    <source>
        <dbReference type="RuleBase" id="RU000682"/>
    </source>
</evidence>
<dbReference type="eggNOG" id="KOG0490">
    <property type="taxonomic scope" value="Eukaryota"/>
</dbReference>
<evidence type="ECO:0000256" key="13">
    <source>
        <dbReference type="PROSITE-ProRule" id="PRU00108"/>
    </source>
</evidence>
<feature type="region of interest" description="Disordered" evidence="15">
    <location>
        <begin position="110"/>
        <end position="134"/>
    </location>
</feature>
<dbReference type="Gene3D" id="3.20.20.80">
    <property type="entry name" value="Glycosidases"/>
    <property type="match status" value="1"/>
</dbReference>
<feature type="active site" description="Proton donor" evidence="12">
    <location>
        <position position="470"/>
    </location>
</feature>
<comment type="catalytic activity">
    <reaction evidence="1">
        <text>Hydrolysis of terminal non-reducing N-acetyl-D-hexosamine residues in N-acetyl-beta-D-hexosaminides.</text>
        <dbReference type="EC" id="3.2.1.52"/>
    </reaction>
</comment>
<comment type="similarity">
    <text evidence="3">Belongs to the glycosyl hydrolase 20 family.</text>
</comment>
<dbReference type="CDD" id="cd00086">
    <property type="entry name" value="homeodomain"/>
    <property type="match status" value="1"/>
</dbReference>
<accession>T1HH13</accession>
<dbReference type="PRINTS" id="PR00738">
    <property type="entry name" value="GLHYDRLASE20"/>
</dbReference>
<dbReference type="Gene3D" id="3.30.379.10">
    <property type="entry name" value="Chitobiase/beta-hexosaminidase domain 2-like"/>
    <property type="match status" value="1"/>
</dbReference>
<proteinExistence type="inferred from homology"/>
<evidence type="ECO:0000256" key="12">
    <source>
        <dbReference type="PIRSR" id="PIRSR625705-1"/>
    </source>
</evidence>
<dbReference type="InterPro" id="IPR025705">
    <property type="entry name" value="Beta_hexosaminidase_sua/sub"/>
</dbReference>
<dbReference type="InParanoid" id="T1HH13"/>
<dbReference type="GO" id="GO:0003677">
    <property type="term" value="F:DNA binding"/>
    <property type="evidence" value="ECO:0007669"/>
    <property type="project" value="UniProtKB-UniRule"/>
</dbReference>
<dbReference type="InterPro" id="IPR029019">
    <property type="entry name" value="HEX_eukaryotic_N"/>
</dbReference>
<evidence type="ECO:0000313" key="17">
    <source>
        <dbReference type="Proteomes" id="UP000015103"/>
    </source>
</evidence>
<evidence type="ECO:0000256" key="4">
    <source>
        <dbReference type="ARBA" id="ARBA00012663"/>
    </source>
</evidence>
<sequence>MAGPFISPLPGDLLTEYMFGRRRQRRNRTTFSPQQLQELESLFQKTHYPDVFLREEVALRISLSEARVQVWFQNRRAKWRKQARLQLLQDAWRIRCLGLATPPLLIDRKKTILPPRPNEKPSSTASPSSTPLHSSYSVQKNATFDSIELCRLLCQKYGTLWPLPTMIANMSQQVVEIDPNNIEVTYFTPDSATELFLKKTVNIFTKTLITECQGKPSTKPERLFKIGIRITSSGLDLDLKTEESYKIFVTTKNKGLVNVEINATTVYGARHGLETLLQLTGRHVISDLCSTLIVDTATIKDRPIFKYRGVLLDSSRNFLPVDTIKNVLSAMSSVKMNVLHWHITDSHSFPLYLTKLPLLSKYGAYSSQEIYTPEDVNNLVDYAKLRGIRIVMEIDAPAHAGNGWEFGEEVGLGKLVVCLNSEPWRDYCVQPPCGQLNPANPNLYFTLHNLYEELQSLIPAKDLFHMGGDEVHIPCWNASTEITDYMTAQGIPRTKEGFFTLWSDFQKKALEAWDEAVGHNKTTPILWSSQLTEIEYIEKYLDKNRYIIETWTGRYESLPEDLMAKGYSVIYATKDTWYLDHGFWGNTQYHTWKTVYDYIIPEDPKALGGEVLLWGELVDMDNVETKLWPRAAAIAERLWTSPQLTSNQVESRLWETRQRLRRRGHKIDQVIPEWCYLNDGKCPYI</sequence>
<dbReference type="GO" id="GO:0005886">
    <property type="term" value="C:plasma membrane"/>
    <property type="evidence" value="ECO:0007669"/>
    <property type="project" value="TreeGrafter"/>
</dbReference>
<dbReference type="GO" id="GO:0005975">
    <property type="term" value="P:carbohydrate metabolic process"/>
    <property type="evidence" value="ECO:0007669"/>
    <property type="project" value="InterPro"/>
</dbReference>
<dbReference type="PANTHER" id="PTHR22600:SF42">
    <property type="entry name" value="BETA-N-ACETYLHEXOSAMINIDASE"/>
    <property type="match status" value="1"/>
</dbReference>
<keyword evidence="17" id="KW-1185">Reference proteome</keyword>
<evidence type="ECO:0000256" key="7">
    <source>
        <dbReference type="ARBA" id="ARBA00023125"/>
    </source>
</evidence>
<dbReference type="CDD" id="cd06562">
    <property type="entry name" value="GH20_HexA_HexB-like"/>
    <property type="match status" value="1"/>
</dbReference>
<dbReference type="FunCoup" id="T1HH13">
    <property type="interactions" value="492"/>
</dbReference>
<dbReference type="Pfam" id="PF00728">
    <property type="entry name" value="Glyco_hydro_20"/>
    <property type="match status" value="1"/>
</dbReference>
<evidence type="ECO:0000256" key="10">
    <source>
        <dbReference type="ARBA" id="ARBA00023242"/>
    </source>
</evidence>
<dbReference type="SUPFAM" id="SSF51445">
    <property type="entry name" value="(Trans)glycosidases"/>
    <property type="match status" value="1"/>
</dbReference>
<evidence type="ECO:0000256" key="15">
    <source>
        <dbReference type="SAM" id="MobiDB-lite"/>
    </source>
</evidence>
<dbReference type="InterPro" id="IPR029018">
    <property type="entry name" value="Hex-like_dom2"/>
</dbReference>
<dbReference type="eggNOG" id="KOG2499">
    <property type="taxonomic scope" value="Eukaryota"/>
</dbReference>
<dbReference type="HOGENOM" id="CLU_007082_0_1_1"/>
<evidence type="ECO:0000256" key="11">
    <source>
        <dbReference type="ARBA" id="ARBA00023295"/>
    </source>
</evidence>
<dbReference type="InterPro" id="IPR001356">
    <property type="entry name" value="HD"/>
</dbReference>
<keyword evidence="8 13" id="KW-0371">Homeobox</keyword>
<reference evidence="16" key="1">
    <citation type="submission" date="2015-05" db="UniProtKB">
        <authorList>
            <consortium name="EnsemblMetazoa"/>
        </authorList>
    </citation>
    <scope>IDENTIFICATION</scope>
</reference>
<dbReference type="GO" id="GO:0000981">
    <property type="term" value="F:DNA-binding transcription factor activity, RNA polymerase II-specific"/>
    <property type="evidence" value="ECO:0007669"/>
    <property type="project" value="InterPro"/>
</dbReference>
<dbReference type="EC" id="3.2.1.52" evidence="4"/>
<name>T1HH13_RHOPR</name>
<dbReference type="GO" id="GO:0005634">
    <property type="term" value="C:nucleus"/>
    <property type="evidence" value="ECO:0007669"/>
    <property type="project" value="UniProtKB-SubCell"/>
</dbReference>